<feature type="domain" description="Transposase IS110-like N-terminal" evidence="2">
    <location>
        <begin position="6"/>
        <end position="121"/>
    </location>
</feature>
<feature type="region of interest" description="Disordered" evidence="1">
    <location>
        <begin position="92"/>
        <end position="139"/>
    </location>
</feature>
<dbReference type="EMBL" id="BONW01000064">
    <property type="protein sequence ID" value="GIG93374.1"/>
    <property type="molecule type" value="Genomic_DNA"/>
</dbReference>
<evidence type="ECO:0000313" key="4">
    <source>
        <dbReference type="Proteomes" id="UP000646749"/>
    </source>
</evidence>
<comment type="caution">
    <text evidence="3">The sequence shown here is derived from an EMBL/GenBank/DDBJ whole genome shotgun (WGS) entry which is preliminary data.</text>
</comment>
<evidence type="ECO:0000313" key="3">
    <source>
        <dbReference type="EMBL" id="GIG93374.1"/>
    </source>
</evidence>
<evidence type="ECO:0000256" key="1">
    <source>
        <dbReference type="SAM" id="MobiDB-lite"/>
    </source>
</evidence>
<dbReference type="RefSeq" id="WP_239142039.1">
    <property type="nucleotide sequence ID" value="NZ_BONW01000064.1"/>
</dbReference>
<evidence type="ECO:0000259" key="2">
    <source>
        <dbReference type="Pfam" id="PF01548"/>
    </source>
</evidence>
<keyword evidence="4" id="KW-1185">Reference proteome</keyword>
<dbReference type="Pfam" id="PF01548">
    <property type="entry name" value="DEDD_Tnp_IS110"/>
    <property type="match status" value="1"/>
</dbReference>
<gene>
    <name evidence="3" type="ORF">Pen02_83100</name>
</gene>
<proteinExistence type="predicted"/>
<dbReference type="PANTHER" id="PTHR33055">
    <property type="entry name" value="TRANSPOSASE FOR INSERTION SEQUENCE ELEMENT IS1111A"/>
    <property type="match status" value="1"/>
</dbReference>
<sequence>MAQVIIGVDPHKRSATIEVIDQRERVLGKGRFGTDRDGYQAMLAAGREHTDRIWAVEGCNGIGRHVAQRLVADGETVLDVPAKLSARARVFSAGQGRKTDPVDAHSPAATLQRPPHRTGQVPISGHERPAVPVTPPLRS</sequence>
<organism evidence="3 4">
    <name type="scientific">Plantactinospora endophytica</name>
    <dbReference type="NCBI Taxonomy" id="673535"/>
    <lineage>
        <taxon>Bacteria</taxon>
        <taxon>Bacillati</taxon>
        <taxon>Actinomycetota</taxon>
        <taxon>Actinomycetes</taxon>
        <taxon>Micromonosporales</taxon>
        <taxon>Micromonosporaceae</taxon>
        <taxon>Plantactinospora</taxon>
    </lineage>
</organism>
<protein>
    <recommendedName>
        <fullName evidence="2">Transposase IS110-like N-terminal domain-containing protein</fullName>
    </recommendedName>
</protein>
<reference evidence="3 4" key="1">
    <citation type="submission" date="2021-01" db="EMBL/GenBank/DDBJ databases">
        <title>Whole genome shotgun sequence of Plantactinospora endophytica NBRC 110450.</title>
        <authorList>
            <person name="Komaki H."/>
            <person name="Tamura T."/>
        </authorList>
    </citation>
    <scope>NUCLEOTIDE SEQUENCE [LARGE SCALE GENOMIC DNA]</scope>
    <source>
        <strain evidence="3 4">NBRC 110450</strain>
    </source>
</reference>
<accession>A0ABQ4EFA6</accession>
<dbReference type="Proteomes" id="UP000646749">
    <property type="component" value="Unassembled WGS sequence"/>
</dbReference>
<name>A0ABQ4EFA6_9ACTN</name>
<dbReference type="InterPro" id="IPR002525">
    <property type="entry name" value="Transp_IS110-like_N"/>
</dbReference>
<dbReference type="InterPro" id="IPR047650">
    <property type="entry name" value="Transpos_IS110"/>
</dbReference>
<dbReference type="PANTHER" id="PTHR33055:SF16">
    <property type="entry name" value="TRANSPOSASE FOR INSERTION SEQUENCE ELEMENT IS1547"/>
    <property type="match status" value="1"/>
</dbReference>